<feature type="transmembrane region" description="Helical" evidence="1">
    <location>
        <begin position="137"/>
        <end position="155"/>
    </location>
</feature>
<dbReference type="PANTHER" id="PTHR23028:SF53">
    <property type="entry name" value="ACYL_TRANSF_3 DOMAIN-CONTAINING PROTEIN"/>
    <property type="match status" value="1"/>
</dbReference>
<evidence type="ECO:0000313" key="5">
    <source>
        <dbReference type="Proteomes" id="UP000072189"/>
    </source>
</evidence>
<evidence type="ECO:0000313" key="4">
    <source>
        <dbReference type="EMBL" id="KTS14203.1"/>
    </source>
</evidence>
<comment type="caution">
    <text evidence="4">The sequence shown here is derived from an EMBL/GenBank/DDBJ whole genome shotgun (WGS) entry which is preliminary data.</text>
</comment>
<accession>A0A147FCD0</accession>
<keyword evidence="1" id="KW-1133">Transmembrane helix</keyword>
<feature type="transmembrane region" description="Helical" evidence="1">
    <location>
        <begin position="18"/>
        <end position="42"/>
    </location>
</feature>
<dbReference type="Pfam" id="PF01757">
    <property type="entry name" value="Acyl_transf_3"/>
    <property type="match status" value="1"/>
</dbReference>
<dbReference type="GO" id="GO:0016020">
    <property type="term" value="C:membrane"/>
    <property type="evidence" value="ECO:0007669"/>
    <property type="project" value="TreeGrafter"/>
</dbReference>
<reference evidence="4 5" key="1">
    <citation type="journal article" date="2016" name="Front. Microbiol.">
        <title>Genomic Resource of Rice Seed Associated Bacteria.</title>
        <authorList>
            <person name="Midha S."/>
            <person name="Bansal K."/>
            <person name="Sharma S."/>
            <person name="Kumar N."/>
            <person name="Patil P.P."/>
            <person name="Chaudhry V."/>
            <person name="Patil P.B."/>
        </authorList>
    </citation>
    <scope>NUCLEOTIDE SEQUENCE [LARGE SCALE GENOMIC DNA]</scope>
    <source>
        <strain evidence="4 5">RSA3</strain>
    </source>
</reference>
<feature type="transmembrane region" description="Helical" evidence="1">
    <location>
        <begin position="161"/>
        <end position="183"/>
    </location>
</feature>
<dbReference type="GO" id="GO:0016747">
    <property type="term" value="F:acyltransferase activity, transferring groups other than amino-acyl groups"/>
    <property type="evidence" value="ECO:0007669"/>
    <property type="project" value="InterPro"/>
</dbReference>
<feature type="domain" description="Acyltransferase 3" evidence="2">
    <location>
        <begin position="1"/>
        <end position="325"/>
    </location>
</feature>
<protein>
    <recommendedName>
        <fullName evidence="6">Acyltransferase</fullName>
    </recommendedName>
</protein>
<dbReference type="InterPro" id="IPR050879">
    <property type="entry name" value="Acyltransferase_3"/>
</dbReference>
<gene>
    <name evidence="4" type="ORF">RSA3_01395</name>
</gene>
<dbReference type="Proteomes" id="UP000072189">
    <property type="component" value="Unassembled WGS sequence"/>
</dbReference>
<sequence>MDGLRAVAILLVVTYHVWIGRVSGGVDVFLMLSAFFLTRGFVRRMDGPTPVRPVAHLIGIFRRLLPAAAVTLVGVLALAWTFFPPATWRAIWEQTWASLLYVQNALLAADAVDYYARTEVPSPLQHFWSMSVQGQAFVLWVVILAGCQIVVRRFGASADRVVGLVFGAVFALSLAYSIVRTAAEQQSAYFDTGARLWEFAAGSLLVVVLPHVRPGPVIRALLGWAGLFGLLVLGLVVDVQGGFPGFLALWPVLCAAAIVVSGSGVAPWGPARLLASRPLRLLGRDAYALYLVHWPILVTFLVVTGREGAGIVGGTLVIVLSLALARALTAAVDTPVREWRRSDPSRLVPIAVVVVATAVVVLPVTAWQVSSELEARAVAARAALANPGAAVLHDPTLPEPPADAVLLPMPAALEDEWMQLDRPCTGDRAPTAEILIGTCNETTHTARAGRTIVVVGDSHSQQITAALVPLAEQNGWGVVMLVKGGCSMGLDEPGMDPTCDAWREAAVDHVERMRPDAVVTVVTRSDHGELDEALRPGIDRFLDRMGDAGIEVLGIRDNPRFGFDMYSCVAEASDPVECAVPRAGSLADDNPAVVLDRAGVQLVDLTPWICPDDVCVGVVGNVVLYRDDNHLSRTYAATLAPLLAEQLPPSLG</sequence>
<organism evidence="4 5">
    <name type="scientific">Microbacterium testaceum</name>
    <name type="common">Aureobacterium testaceum</name>
    <name type="synonym">Brevibacterium testaceum</name>
    <dbReference type="NCBI Taxonomy" id="2033"/>
    <lineage>
        <taxon>Bacteria</taxon>
        <taxon>Bacillati</taxon>
        <taxon>Actinomycetota</taxon>
        <taxon>Actinomycetes</taxon>
        <taxon>Micrococcales</taxon>
        <taxon>Microbacteriaceae</taxon>
        <taxon>Microbacterium</taxon>
    </lineage>
</organism>
<feature type="transmembrane region" description="Helical" evidence="1">
    <location>
        <begin position="63"/>
        <end position="83"/>
    </location>
</feature>
<dbReference type="PATRIC" id="fig|2033.7.peg.2440"/>
<name>A0A147FCD0_MICTE</name>
<proteinExistence type="predicted"/>
<evidence type="ECO:0000256" key="1">
    <source>
        <dbReference type="SAM" id="Phobius"/>
    </source>
</evidence>
<dbReference type="EMBL" id="LDRV01000005">
    <property type="protein sequence ID" value="KTS14203.1"/>
    <property type="molecule type" value="Genomic_DNA"/>
</dbReference>
<dbReference type="InterPro" id="IPR043968">
    <property type="entry name" value="SGNH"/>
</dbReference>
<dbReference type="InterPro" id="IPR002656">
    <property type="entry name" value="Acyl_transf_3_dom"/>
</dbReference>
<feature type="transmembrane region" description="Helical" evidence="1">
    <location>
        <begin position="195"/>
        <end position="212"/>
    </location>
</feature>
<evidence type="ECO:0000259" key="3">
    <source>
        <dbReference type="Pfam" id="PF19040"/>
    </source>
</evidence>
<evidence type="ECO:0000259" key="2">
    <source>
        <dbReference type="Pfam" id="PF01757"/>
    </source>
</evidence>
<dbReference type="GO" id="GO:0009103">
    <property type="term" value="P:lipopolysaccharide biosynthetic process"/>
    <property type="evidence" value="ECO:0007669"/>
    <property type="project" value="TreeGrafter"/>
</dbReference>
<feature type="transmembrane region" description="Helical" evidence="1">
    <location>
        <begin position="286"/>
        <end position="303"/>
    </location>
</feature>
<keyword evidence="1" id="KW-0812">Transmembrane</keyword>
<feature type="transmembrane region" description="Helical" evidence="1">
    <location>
        <begin position="348"/>
        <end position="367"/>
    </location>
</feature>
<keyword evidence="1" id="KW-0472">Membrane</keyword>
<feature type="transmembrane region" description="Helical" evidence="1">
    <location>
        <begin position="246"/>
        <end position="266"/>
    </location>
</feature>
<evidence type="ECO:0008006" key="6">
    <source>
        <dbReference type="Google" id="ProtNLM"/>
    </source>
</evidence>
<dbReference type="Pfam" id="PF19040">
    <property type="entry name" value="SGNH"/>
    <property type="match status" value="1"/>
</dbReference>
<dbReference type="AlphaFoldDB" id="A0A147FCD0"/>
<feature type="transmembrane region" description="Helical" evidence="1">
    <location>
        <begin position="218"/>
        <end position="239"/>
    </location>
</feature>
<feature type="domain" description="SGNH" evidence="3">
    <location>
        <begin position="437"/>
        <end position="644"/>
    </location>
</feature>
<feature type="transmembrane region" description="Helical" evidence="1">
    <location>
        <begin position="310"/>
        <end position="328"/>
    </location>
</feature>
<dbReference type="PANTHER" id="PTHR23028">
    <property type="entry name" value="ACETYLTRANSFERASE"/>
    <property type="match status" value="1"/>
</dbReference>